<dbReference type="PROSITE" id="PS51462">
    <property type="entry name" value="NUDIX"/>
    <property type="match status" value="1"/>
</dbReference>
<keyword evidence="5" id="KW-1185">Reference proteome</keyword>
<dbReference type="CDD" id="cd03676">
    <property type="entry name" value="NUDIX_Tnr3_like"/>
    <property type="match status" value="1"/>
</dbReference>
<evidence type="ECO:0000313" key="5">
    <source>
        <dbReference type="Proteomes" id="UP000446658"/>
    </source>
</evidence>
<dbReference type="InterPro" id="IPR015797">
    <property type="entry name" value="NUDIX_hydrolase-like_dom_sf"/>
</dbReference>
<dbReference type="RefSeq" id="WP_230370228.1">
    <property type="nucleotide sequence ID" value="NZ_WLYX01000001.1"/>
</dbReference>
<comment type="cofactor">
    <cofactor evidence="1">
        <name>Mg(2+)</name>
        <dbReference type="ChEBI" id="CHEBI:18420"/>
    </cofactor>
</comment>
<dbReference type="PROSITE" id="PS00893">
    <property type="entry name" value="NUDIX_BOX"/>
    <property type="match status" value="1"/>
</dbReference>
<dbReference type="Gene3D" id="3.90.79.10">
    <property type="entry name" value="Nucleoside Triphosphate Pyrophosphohydrolase"/>
    <property type="match status" value="1"/>
</dbReference>
<reference evidence="4 5" key="1">
    <citation type="submission" date="2019-11" db="EMBL/GenBank/DDBJ databases">
        <title>Draft genome sequence of Paludibacterium sp. dN18-1.</title>
        <authorList>
            <person name="Im W.-T."/>
        </authorList>
    </citation>
    <scope>NUCLEOTIDE SEQUENCE [LARGE SCALE GENOMIC DNA]</scope>
    <source>
        <strain evidence="5">dN 18-1</strain>
    </source>
</reference>
<gene>
    <name evidence="4" type="ORF">GKE73_10155</name>
</gene>
<sequence>MQVDAVLGYLQQITHYDRSAFAPLQIGAHTLGAINPAWQQRLLAEADGLFQARAGVIHCLAEGGYPAISRALMSAARRWRDAGWLTGWRDENFTAFLPDGTPFFELERAAFRPLGLTSRAVHLNGLTRLPNGDVAMWIGRRSPHKAVDPNRMDNMMGGGIAVYESIPLALQREGWEEAGIAAQRLQGLSAASLLLAERPVQRGLHREWLYVFDLWLAEGEQPCNQDGEVAEHVCLPLAEVEQLIVDERFMIDAALVAVDCMARPGYWQQHTPRINAALAVARHDPQLAIPRQSACWANA</sequence>
<name>A0A844GDK3_9NEIS</name>
<dbReference type="InterPro" id="IPR020084">
    <property type="entry name" value="NUDIX_hydrolase_CS"/>
</dbReference>
<evidence type="ECO:0000256" key="2">
    <source>
        <dbReference type="ARBA" id="ARBA00022801"/>
    </source>
</evidence>
<dbReference type="GO" id="GO:0016787">
    <property type="term" value="F:hydrolase activity"/>
    <property type="evidence" value="ECO:0007669"/>
    <property type="project" value="UniProtKB-KW"/>
</dbReference>
<dbReference type="AlphaFoldDB" id="A0A844GDK3"/>
<dbReference type="Pfam" id="PF00293">
    <property type="entry name" value="NUDIX"/>
    <property type="match status" value="1"/>
</dbReference>
<dbReference type="EMBL" id="WLYX01000001">
    <property type="protein sequence ID" value="MTD33351.1"/>
    <property type="molecule type" value="Genomic_DNA"/>
</dbReference>
<protein>
    <submittedName>
        <fullName evidence="4">DUF4743 domain-containing protein</fullName>
    </submittedName>
</protein>
<accession>A0A844GDK3</accession>
<evidence type="ECO:0000313" key="4">
    <source>
        <dbReference type="EMBL" id="MTD33351.1"/>
    </source>
</evidence>
<evidence type="ECO:0000259" key="3">
    <source>
        <dbReference type="PROSITE" id="PS51462"/>
    </source>
</evidence>
<organism evidence="4 5">
    <name type="scientific">Paludibacterium denitrificans</name>
    <dbReference type="NCBI Taxonomy" id="2675226"/>
    <lineage>
        <taxon>Bacteria</taxon>
        <taxon>Pseudomonadati</taxon>
        <taxon>Pseudomonadota</taxon>
        <taxon>Betaproteobacteria</taxon>
        <taxon>Neisseriales</taxon>
        <taxon>Chromobacteriaceae</taxon>
        <taxon>Paludibacterium</taxon>
    </lineage>
</organism>
<dbReference type="InterPro" id="IPR000086">
    <property type="entry name" value="NUDIX_hydrolase_dom"/>
</dbReference>
<evidence type="ECO:0000256" key="1">
    <source>
        <dbReference type="ARBA" id="ARBA00001946"/>
    </source>
</evidence>
<dbReference type="SUPFAM" id="SSF55811">
    <property type="entry name" value="Nudix"/>
    <property type="match status" value="1"/>
</dbReference>
<keyword evidence="2" id="KW-0378">Hydrolase</keyword>
<comment type="caution">
    <text evidence="4">The sequence shown here is derived from an EMBL/GenBank/DDBJ whole genome shotgun (WGS) entry which is preliminary data.</text>
</comment>
<dbReference type="Proteomes" id="UP000446658">
    <property type="component" value="Unassembled WGS sequence"/>
</dbReference>
<feature type="domain" description="Nudix hydrolase" evidence="3">
    <location>
        <begin position="116"/>
        <end position="257"/>
    </location>
</feature>
<proteinExistence type="predicted"/>